<dbReference type="EMBL" id="QKRB01000036">
    <property type="protein sequence ID" value="PZD96742.1"/>
    <property type="molecule type" value="Genomic_DNA"/>
</dbReference>
<dbReference type="PANTHER" id="PTHR43335">
    <property type="entry name" value="ABC TRANSPORTER, ATP-BINDING PROTEIN"/>
    <property type="match status" value="1"/>
</dbReference>
<dbReference type="InterPro" id="IPR017871">
    <property type="entry name" value="ABC_transporter-like_CS"/>
</dbReference>
<keyword evidence="3" id="KW-0547">Nucleotide-binding</keyword>
<comment type="similarity">
    <text evidence="1">Belongs to the ABC transporter superfamily.</text>
</comment>
<sequence>MEALAVHQLTKTYKSKEVVKQISFSLQTGEIFGFLGRNGAGKSTTINMLTGILPPTSGKIEILGTPYHQINSIKRRIGVLPDNSNYYNDMTAMQHMVFFSQVKGIPVHKNSLSELLEAVGLGEDMDRKAGQFSLGMKKKLGIAQALIGSPELVFLDEPTSTLDIESALQIRELIGSLAAKGTTVFMTSHNLDEVERICDRIAILHQGRIEKLGTIAELREAHNNRFKVKVKYKSSDKNRESVWMEHIQQVADEVKREEPFLELVVESEDDIPRIVDAAVEQQVKIYGLEIEQPSLENIFLEQAQR</sequence>
<dbReference type="SUPFAM" id="SSF52540">
    <property type="entry name" value="P-loop containing nucleoside triphosphate hydrolases"/>
    <property type="match status" value="1"/>
</dbReference>
<evidence type="ECO:0000313" key="7">
    <source>
        <dbReference type="Proteomes" id="UP000249522"/>
    </source>
</evidence>
<dbReference type="PROSITE" id="PS50893">
    <property type="entry name" value="ABC_TRANSPORTER_2"/>
    <property type="match status" value="1"/>
</dbReference>
<dbReference type="OrthoDB" id="9804819at2"/>
<dbReference type="CDD" id="cd03230">
    <property type="entry name" value="ABC_DR_subfamily_A"/>
    <property type="match status" value="1"/>
</dbReference>
<dbReference type="GO" id="GO:0016887">
    <property type="term" value="F:ATP hydrolysis activity"/>
    <property type="evidence" value="ECO:0007669"/>
    <property type="project" value="InterPro"/>
</dbReference>
<accession>A0A2W1LP90</accession>
<comment type="caution">
    <text evidence="6">The sequence shown here is derived from an EMBL/GenBank/DDBJ whole genome shotgun (WGS) entry which is preliminary data.</text>
</comment>
<dbReference type="Proteomes" id="UP000249522">
    <property type="component" value="Unassembled WGS sequence"/>
</dbReference>
<dbReference type="SMART" id="SM00382">
    <property type="entry name" value="AAA"/>
    <property type="match status" value="1"/>
</dbReference>
<dbReference type="PANTHER" id="PTHR43335:SF4">
    <property type="entry name" value="ABC TRANSPORTER, ATP-BINDING PROTEIN"/>
    <property type="match status" value="1"/>
</dbReference>
<dbReference type="PROSITE" id="PS00211">
    <property type="entry name" value="ABC_TRANSPORTER_1"/>
    <property type="match status" value="1"/>
</dbReference>
<dbReference type="AlphaFoldDB" id="A0A2W1LP90"/>
<dbReference type="InterPro" id="IPR027417">
    <property type="entry name" value="P-loop_NTPase"/>
</dbReference>
<evidence type="ECO:0000256" key="4">
    <source>
        <dbReference type="ARBA" id="ARBA00022840"/>
    </source>
</evidence>
<dbReference type="GO" id="GO:0005524">
    <property type="term" value="F:ATP binding"/>
    <property type="evidence" value="ECO:0007669"/>
    <property type="project" value="UniProtKB-KW"/>
</dbReference>
<dbReference type="RefSeq" id="WP_111145753.1">
    <property type="nucleotide sequence ID" value="NZ_QKRB01000036.1"/>
</dbReference>
<gene>
    <name evidence="6" type="ORF">DNH61_05970</name>
</gene>
<dbReference type="InterPro" id="IPR003593">
    <property type="entry name" value="AAA+_ATPase"/>
</dbReference>
<reference evidence="6 7" key="1">
    <citation type="submission" date="2018-06" db="EMBL/GenBank/DDBJ databases">
        <title>Paenibacillus imtechensis sp. nov.</title>
        <authorList>
            <person name="Pinnaka A.K."/>
            <person name="Singh H."/>
            <person name="Kaur M."/>
        </authorList>
    </citation>
    <scope>NUCLEOTIDE SEQUENCE [LARGE SCALE GENOMIC DNA]</scope>
    <source>
        <strain evidence="6 7">SMB1</strain>
    </source>
</reference>
<dbReference type="Gene3D" id="3.40.50.300">
    <property type="entry name" value="P-loop containing nucleotide triphosphate hydrolases"/>
    <property type="match status" value="1"/>
</dbReference>
<organism evidence="6 7">
    <name type="scientific">Paenibacillus sambharensis</name>
    <dbReference type="NCBI Taxonomy" id="1803190"/>
    <lineage>
        <taxon>Bacteria</taxon>
        <taxon>Bacillati</taxon>
        <taxon>Bacillota</taxon>
        <taxon>Bacilli</taxon>
        <taxon>Bacillales</taxon>
        <taxon>Paenibacillaceae</taxon>
        <taxon>Paenibacillus</taxon>
    </lineage>
</organism>
<evidence type="ECO:0000259" key="5">
    <source>
        <dbReference type="PROSITE" id="PS50893"/>
    </source>
</evidence>
<evidence type="ECO:0000313" key="6">
    <source>
        <dbReference type="EMBL" id="PZD96742.1"/>
    </source>
</evidence>
<evidence type="ECO:0000256" key="3">
    <source>
        <dbReference type="ARBA" id="ARBA00022741"/>
    </source>
</evidence>
<protein>
    <submittedName>
        <fullName evidence="6">ABC transporter ATP-binding protein</fullName>
    </submittedName>
</protein>
<keyword evidence="2" id="KW-0813">Transport</keyword>
<dbReference type="InterPro" id="IPR003439">
    <property type="entry name" value="ABC_transporter-like_ATP-bd"/>
</dbReference>
<feature type="domain" description="ABC transporter" evidence="5">
    <location>
        <begin position="4"/>
        <end position="231"/>
    </location>
</feature>
<evidence type="ECO:0000256" key="2">
    <source>
        <dbReference type="ARBA" id="ARBA00022448"/>
    </source>
</evidence>
<keyword evidence="4 6" id="KW-0067">ATP-binding</keyword>
<dbReference type="InterPro" id="IPR025302">
    <property type="entry name" value="DrrA1/2-like_C"/>
</dbReference>
<proteinExistence type="inferred from homology"/>
<keyword evidence="7" id="KW-1185">Reference proteome</keyword>
<dbReference type="Pfam" id="PF13732">
    <property type="entry name" value="DrrA1-3_C"/>
    <property type="match status" value="1"/>
</dbReference>
<name>A0A2W1LP90_9BACL</name>
<evidence type="ECO:0000256" key="1">
    <source>
        <dbReference type="ARBA" id="ARBA00005417"/>
    </source>
</evidence>
<dbReference type="Pfam" id="PF00005">
    <property type="entry name" value="ABC_tran"/>
    <property type="match status" value="1"/>
</dbReference>